<feature type="region of interest" description="Disordered" evidence="1">
    <location>
        <begin position="265"/>
        <end position="307"/>
    </location>
</feature>
<keyword evidence="4" id="KW-1185">Reference proteome</keyword>
<feature type="transmembrane region" description="Helical" evidence="2">
    <location>
        <begin position="6"/>
        <end position="30"/>
    </location>
</feature>
<sequence>MKHLTIGAVFMGLPFVLDIAIGLIFIYLILSLLASELQELLTTLFQWRAKHLKESIEVFLAGGSATPEEEKVRELVNKLYDDPLLKNINQESKSIVARGARRITRWFIPSNRKGAFGTNQSTGPSYIAPETFSTSLLERLGLSILSKKLIEVRLEKFATRIVGSLNADTIEAPVSNFEKGRIRIIAEKANKDLASDANFVTLVEEYNDILHDFNIGEITLVTCVERMGESLDAYITNYPLSAAQTPALTVAPEALQAARFNTYQPEPDPSAAYASEPYQSDSTQPYQPEIYSSETGSPAEPQPEVTMAADGAGDEDLLYFTKRLRAFKLSIFGEKNERAILSGGLRPSLAEIAQLVDETSTTHREVFGAYEAMLAQAEPLEAQVNPELEQQLLEAYPEAIEKEIVQAYPETVEEQFLLIAPDVFQSVEKQLIDRRRRIYRANLNSQTNLLKQQQRALHTALGQLGGGQRQQILSAVLNQFGGEQRTSIISQSMEQLSNEQRYAVIDLAFTKLGLTNDDRSTYDNYQTYQSIQQVLGKLPNSIKESFSILARRAQSKVQRTGHDLNQFREEISSWFDNSMSRASGVYKRNAKGVAILIGLVLASSTNSDAFFIVNRLSNDGDLRKVITDRASGIYLNQNLTDGTIAPNAPTTPAVANSLKVVKDQTDAALKDLSLPIGWKPEHLARQFGCQPAVNIHADACRAFEPGSVTPVTIAQLLIAKPLNLLKLVFGWVVSGLAIAMGAPFWFDLLGKVMNVRNSGGKPKTEAVKETAK</sequence>
<name>A0ABV0KHP1_9CYAN</name>
<dbReference type="Proteomes" id="UP001476950">
    <property type="component" value="Unassembled WGS sequence"/>
</dbReference>
<feature type="compositionally biased region" description="Polar residues" evidence="1">
    <location>
        <begin position="277"/>
        <end position="296"/>
    </location>
</feature>
<evidence type="ECO:0000313" key="4">
    <source>
        <dbReference type="Proteomes" id="UP001476950"/>
    </source>
</evidence>
<protein>
    <submittedName>
        <fullName evidence="3">Uncharacterized protein</fullName>
    </submittedName>
</protein>
<accession>A0ABV0KHP1</accession>
<evidence type="ECO:0000256" key="1">
    <source>
        <dbReference type="SAM" id="MobiDB-lite"/>
    </source>
</evidence>
<organism evidence="3 4">
    <name type="scientific">Stenomitos frigidus AS-A4</name>
    <dbReference type="NCBI Taxonomy" id="2933935"/>
    <lineage>
        <taxon>Bacteria</taxon>
        <taxon>Bacillati</taxon>
        <taxon>Cyanobacteriota</taxon>
        <taxon>Cyanophyceae</taxon>
        <taxon>Leptolyngbyales</taxon>
        <taxon>Leptolyngbyaceae</taxon>
        <taxon>Stenomitos</taxon>
    </lineage>
</organism>
<dbReference type="RefSeq" id="WP_190447537.1">
    <property type="nucleotide sequence ID" value="NZ_JAMPLM010000006.1"/>
</dbReference>
<evidence type="ECO:0000313" key="3">
    <source>
        <dbReference type="EMBL" id="MEP1058762.1"/>
    </source>
</evidence>
<dbReference type="EMBL" id="JAMPLM010000006">
    <property type="protein sequence ID" value="MEP1058762.1"/>
    <property type="molecule type" value="Genomic_DNA"/>
</dbReference>
<evidence type="ECO:0000256" key="2">
    <source>
        <dbReference type="SAM" id="Phobius"/>
    </source>
</evidence>
<proteinExistence type="predicted"/>
<gene>
    <name evidence="3" type="ORF">NDI38_09950</name>
</gene>
<keyword evidence="2" id="KW-0472">Membrane</keyword>
<reference evidence="3 4" key="1">
    <citation type="submission" date="2022-04" db="EMBL/GenBank/DDBJ databases">
        <title>Positive selection, recombination, and allopatry shape intraspecific diversity of widespread and dominant cyanobacteria.</title>
        <authorList>
            <person name="Wei J."/>
            <person name="Shu W."/>
            <person name="Hu C."/>
        </authorList>
    </citation>
    <scope>NUCLEOTIDE SEQUENCE [LARGE SCALE GENOMIC DNA]</scope>
    <source>
        <strain evidence="3 4">AS-A4</strain>
    </source>
</reference>
<comment type="caution">
    <text evidence="3">The sequence shown here is derived from an EMBL/GenBank/DDBJ whole genome shotgun (WGS) entry which is preliminary data.</text>
</comment>
<keyword evidence="2" id="KW-1133">Transmembrane helix</keyword>
<keyword evidence="2" id="KW-0812">Transmembrane</keyword>
<feature type="transmembrane region" description="Helical" evidence="2">
    <location>
        <begin position="724"/>
        <end position="746"/>
    </location>
</feature>